<dbReference type="AlphaFoldDB" id="A0A917QP33"/>
<reference evidence="7" key="2">
    <citation type="submission" date="2020-09" db="EMBL/GenBank/DDBJ databases">
        <authorList>
            <person name="Sun Q."/>
            <person name="Ohkuma M."/>
        </authorList>
    </citation>
    <scope>NUCLEOTIDE SEQUENCE</scope>
    <source>
        <strain evidence="7">JCM 3035</strain>
    </source>
</reference>
<sequence>MNCGLTGTHLGCEHGVCGACTVLLDGEAVRACLVFAVQANDAEVTTVEGLTGPDGQLSTVQAAFREHHGLQCGFCTPGFVVSVTAFLAENPKPTDEEIREALTGNLCRCTGYQGIVNAVRAAADTAGTAVTEGPA</sequence>
<dbReference type="InterPro" id="IPR036010">
    <property type="entry name" value="2Fe-2S_ferredoxin-like_sf"/>
</dbReference>
<dbReference type="Proteomes" id="UP000637788">
    <property type="component" value="Unassembled WGS sequence"/>
</dbReference>
<keyword evidence="2" id="KW-0479">Metal-binding</keyword>
<dbReference type="InterPro" id="IPR001041">
    <property type="entry name" value="2Fe-2S_ferredoxin-type"/>
</dbReference>
<dbReference type="PROSITE" id="PS00197">
    <property type="entry name" value="2FE2S_FER_1"/>
    <property type="match status" value="1"/>
</dbReference>
<evidence type="ECO:0000256" key="2">
    <source>
        <dbReference type="ARBA" id="ARBA00022723"/>
    </source>
</evidence>
<feature type="domain" description="2Fe-2S ferredoxin-type" evidence="6">
    <location>
        <begin position="1"/>
        <end position="50"/>
    </location>
</feature>
<comment type="caution">
    <text evidence="7">The sequence shown here is derived from an EMBL/GenBank/DDBJ whole genome shotgun (WGS) entry which is preliminary data.</text>
</comment>
<gene>
    <name evidence="7" type="ORF">GCM10010094_20020</name>
</gene>
<organism evidence="7 8">
    <name type="scientific">Streptomyces flaveus</name>
    <dbReference type="NCBI Taxonomy" id="66370"/>
    <lineage>
        <taxon>Bacteria</taxon>
        <taxon>Bacillati</taxon>
        <taxon>Actinomycetota</taxon>
        <taxon>Actinomycetes</taxon>
        <taxon>Kitasatosporales</taxon>
        <taxon>Streptomycetaceae</taxon>
        <taxon>Streptomyces</taxon>
        <taxon>Streptomyces aurantiacus group</taxon>
    </lineage>
</organism>
<dbReference type="InterPro" id="IPR006058">
    <property type="entry name" value="2Fe2S_fd_BS"/>
</dbReference>
<keyword evidence="4" id="KW-0408">Iron</keyword>
<dbReference type="SUPFAM" id="SSF54292">
    <property type="entry name" value="2Fe-2S ferredoxin-like"/>
    <property type="match status" value="1"/>
</dbReference>
<dbReference type="Gene3D" id="1.10.150.120">
    <property type="entry name" value="[2Fe-2S]-binding domain"/>
    <property type="match status" value="1"/>
</dbReference>
<dbReference type="InterPro" id="IPR012675">
    <property type="entry name" value="Beta-grasp_dom_sf"/>
</dbReference>
<dbReference type="Pfam" id="PF00111">
    <property type="entry name" value="Fer2"/>
    <property type="match status" value="1"/>
</dbReference>
<keyword evidence="5" id="KW-0411">Iron-sulfur</keyword>
<dbReference type="Gene3D" id="3.10.20.30">
    <property type="match status" value="1"/>
</dbReference>
<dbReference type="SUPFAM" id="SSF47741">
    <property type="entry name" value="CO dehydrogenase ISP C-domain like"/>
    <property type="match status" value="1"/>
</dbReference>
<evidence type="ECO:0000313" key="8">
    <source>
        <dbReference type="Proteomes" id="UP000637788"/>
    </source>
</evidence>
<accession>A0A917QP33</accession>
<keyword evidence="8" id="KW-1185">Reference proteome</keyword>
<dbReference type="PROSITE" id="PS51085">
    <property type="entry name" value="2FE2S_FER_2"/>
    <property type="match status" value="1"/>
</dbReference>
<dbReference type="InterPro" id="IPR002888">
    <property type="entry name" value="2Fe-2S-bd"/>
</dbReference>
<dbReference type="InterPro" id="IPR051452">
    <property type="entry name" value="Diverse_Oxidoreductases"/>
</dbReference>
<reference evidence="7" key="1">
    <citation type="journal article" date="2014" name="Int. J. Syst. Evol. Microbiol.">
        <title>Complete genome sequence of Corynebacterium casei LMG S-19264T (=DSM 44701T), isolated from a smear-ripened cheese.</title>
        <authorList>
            <consortium name="US DOE Joint Genome Institute (JGI-PGF)"/>
            <person name="Walter F."/>
            <person name="Albersmeier A."/>
            <person name="Kalinowski J."/>
            <person name="Ruckert C."/>
        </authorList>
    </citation>
    <scope>NUCLEOTIDE SEQUENCE</scope>
    <source>
        <strain evidence="7">JCM 3035</strain>
    </source>
</reference>
<evidence type="ECO:0000313" key="7">
    <source>
        <dbReference type="EMBL" id="GGK59639.1"/>
    </source>
</evidence>
<dbReference type="GO" id="GO:0046872">
    <property type="term" value="F:metal ion binding"/>
    <property type="evidence" value="ECO:0007669"/>
    <property type="project" value="UniProtKB-KW"/>
</dbReference>
<evidence type="ECO:0000256" key="3">
    <source>
        <dbReference type="ARBA" id="ARBA00023002"/>
    </source>
</evidence>
<dbReference type="PANTHER" id="PTHR44379">
    <property type="entry name" value="OXIDOREDUCTASE WITH IRON-SULFUR SUBUNIT"/>
    <property type="match status" value="1"/>
</dbReference>
<dbReference type="PANTHER" id="PTHR44379:SF5">
    <property type="entry name" value="OXIDOREDUCTASE WITH IRON-SULFUR SUBUNIT"/>
    <property type="match status" value="1"/>
</dbReference>
<evidence type="ECO:0000256" key="5">
    <source>
        <dbReference type="ARBA" id="ARBA00023014"/>
    </source>
</evidence>
<dbReference type="GO" id="GO:0051537">
    <property type="term" value="F:2 iron, 2 sulfur cluster binding"/>
    <property type="evidence" value="ECO:0007669"/>
    <property type="project" value="UniProtKB-KW"/>
</dbReference>
<keyword evidence="1" id="KW-0001">2Fe-2S</keyword>
<evidence type="ECO:0000259" key="6">
    <source>
        <dbReference type="PROSITE" id="PS51085"/>
    </source>
</evidence>
<evidence type="ECO:0000256" key="4">
    <source>
        <dbReference type="ARBA" id="ARBA00023004"/>
    </source>
</evidence>
<protein>
    <recommendedName>
        <fullName evidence="6">2Fe-2S ferredoxin-type domain-containing protein</fullName>
    </recommendedName>
</protein>
<dbReference type="Pfam" id="PF01799">
    <property type="entry name" value="Fer2_2"/>
    <property type="match status" value="1"/>
</dbReference>
<dbReference type="EMBL" id="BMPQ01000004">
    <property type="protein sequence ID" value="GGK59639.1"/>
    <property type="molecule type" value="Genomic_DNA"/>
</dbReference>
<proteinExistence type="predicted"/>
<name>A0A917QP33_9ACTN</name>
<dbReference type="GO" id="GO:0016491">
    <property type="term" value="F:oxidoreductase activity"/>
    <property type="evidence" value="ECO:0007669"/>
    <property type="project" value="UniProtKB-KW"/>
</dbReference>
<dbReference type="FunFam" id="1.10.150.120:FF:000003">
    <property type="entry name" value="Carbon monoxide dehydrogenase, small subunit"/>
    <property type="match status" value="1"/>
</dbReference>
<evidence type="ECO:0000256" key="1">
    <source>
        <dbReference type="ARBA" id="ARBA00022714"/>
    </source>
</evidence>
<dbReference type="InterPro" id="IPR036884">
    <property type="entry name" value="2Fe-2S-bd_dom_sf"/>
</dbReference>
<keyword evidence="3" id="KW-0560">Oxidoreductase</keyword>